<proteinExistence type="predicted"/>
<keyword evidence="2" id="KW-1185">Reference proteome</keyword>
<dbReference type="AlphaFoldDB" id="A0A433UL20"/>
<sequence>MVTKSVPVYPIILIPTFADTKNRSPSIKPNGGGSVTVGVSEKRFGQVLKYYFGDWVHSQQEMLPNGHDRPYTADFVIVEPTIELYLDIEVDESHCFSTGEPTHFIGDDDYRNKCFVDAGWVIIRFAEEQVVSQPERCCRFIGNVVAKLSRNESLSYQFTDVPQLTPVKQWSRKEAASLKKKKYRQGYLSATP</sequence>
<evidence type="ECO:0000313" key="1">
    <source>
        <dbReference type="EMBL" id="RUS94502.1"/>
    </source>
</evidence>
<name>A0A433UL20_ANAVA</name>
<evidence type="ECO:0008006" key="3">
    <source>
        <dbReference type="Google" id="ProtNLM"/>
    </source>
</evidence>
<dbReference type="OrthoDB" id="570036at2"/>
<gene>
    <name evidence="1" type="ORF">DSM107003_36310</name>
</gene>
<comment type="caution">
    <text evidence="1">The sequence shown here is derived from an EMBL/GenBank/DDBJ whole genome shotgun (WGS) entry which is preliminary data.</text>
</comment>
<reference evidence="1 2" key="1">
    <citation type="journal article" date="2019" name="Genome Biol. Evol.">
        <title>Day and night: Metabolic profiles and evolutionary relationships of six axenic non-marine cyanobacteria.</title>
        <authorList>
            <person name="Will S.E."/>
            <person name="Henke P."/>
            <person name="Boedeker C."/>
            <person name="Huang S."/>
            <person name="Brinkmann H."/>
            <person name="Rohde M."/>
            <person name="Jarek M."/>
            <person name="Friedl T."/>
            <person name="Seufert S."/>
            <person name="Schumacher M."/>
            <person name="Overmann J."/>
            <person name="Neumann-Schaal M."/>
            <person name="Petersen J."/>
        </authorList>
    </citation>
    <scope>NUCLEOTIDE SEQUENCE [LARGE SCALE GENOMIC DNA]</scope>
    <source>
        <strain evidence="1 2">SAG 1403-4b</strain>
    </source>
</reference>
<dbReference type="RefSeq" id="WP_127055494.1">
    <property type="nucleotide sequence ID" value="NZ_RSCM01000013.1"/>
</dbReference>
<organism evidence="1 2">
    <name type="scientific">Trichormus variabilis SAG 1403-4b</name>
    <dbReference type="NCBI Taxonomy" id="447716"/>
    <lineage>
        <taxon>Bacteria</taxon>
        <taxon>Bacillati</taxon>
        <taxon>Cyanobacteriota</taxon>
        <taxon>Cyanophyceae</taxon>
        <taxon>Nostocales</taxon>
        <taxon>Nostocaceae</taxon>
        <taxon>Trichormus</taxon>
    </lineage>
</organism>
<dbReference type="Proteomes" id="UP000276103">
    <property type="component" value="Unassembled WGS sequence"/>
</dbReference>
<protein>
    <recommendedName>
        <fullName evidence="3">DUF559 domain-containing protein</fullName>
    </recommendedName>
</protein>
<evidence type="ECO:0000313" key="2">
    <source>
        <dbReference type="Proteomes" id="UP000276103"/>
    </source>
</evidence>
<accession>A0A433UL20</accession>
<dbReference type="EMBL" id="RSCM01000013">
    <property type="protein sequence ID" value="RUS94502.1"/>
    <property type="molecule type" value="Genomic_DNA"/>
</dbReference>